<dbReference type="CDD" id="cd08481">
    <property type="entry name" value="PBP2_GcdR_like"/>
    <property type="match status" value="1"/>
</dbReference>
<protein>
    <submittedName>
        <fullName evidence="6">LysR family transcriptional regulator</fullName>
    </submittedName>
</protein>
<dbReference type="Gene3D" id="3.40.190.10">
    <property type="entry name" value="Periplasmic binding protein-like II"/>
    <property type="match status" value="2"/>
</dbReference>
<dbReference type="Proteomes" id="UP000323258">
    <property type="component" value="Unassembled WGS sequence"/>
</dbReference>
<dbReference type="AlphaFoldDB" id="A0A5D4GYE3"/>
<evidence type="ECO:0000256" key="1">
    <source>
        <dbReference type="ARBA" id="ARBA00009437"/>
    </source>
</evidence>
<dbReference type="InterPro" id="IPR000847">
    <property type="entry name" value="LysR_HTH_N"/>
</dbReference>
<dbReference type="OrthoDB" id="5526340at2"/>
<dbReference type="SUPFAM" id="SSF53850">
    <property type="entry name" value="Periplasmic binding protein-like II"/>
    <property type="match status" value="1"/>
</dbReference>
<evidence type="ECO:0000256" key="3">
    <source>
        <dbReference type="ARBA" id="ARBA00023125"/>
    </source>
</evidence>
<evidence type="ECO:0000256" key="2">
    <source>
        <dbReference type="ARBA" id="ARBA00023015"/>
    </source>
</evidence>
<reference evidence="6 7" key="1">
    <citation type="submission" date="2019-08" db="EMBL/GenBank/DDBJ databases">
        <authorList>
            <person name="Seo Y.L."/>
        </authorList>
    </citation>
    <scope>NUCLEOTIDE SEQUENCE [LARGE SCALE GENOMIC DNA]</scope>
    <source>
        <strain evidence="6 7">MaA-C15</strain>
    </source>
</reference>
<keyword evidence="7" id="KW-1185">Reference proteome</keyword>
<dbReference type="RefSeq" id="WP_148914264.1">
    <property type="nucleotide sequence ID" value="NZ_VSZS01000060.1"/>
</dbReference>
<dbReference type="PROSITE" id="PS50931">
    <property type="entry name" value="HTH_LYSR"/>
    <property type="match status" value="1"/>
</dbReference>
<sequence length="304" mass="33398">MSNTHIWSTPRRLQPSISLLAAFEAVCRTGSTAAAARELSLTQGAVSRMVKTLEDQLEVSLFKRERKRLKPTDAAKAYAQDVRKALDLIARSTLGLRANPGGGTLSLAILPTFGTRWLAPRLPQFLSTHPGVTINLGTRLQRFDFAQSTFDAAIHFGDPDWPETDQLKLFDERMIACCSPDFHERYPFAQAEDLLSVPLLILETRPNAWTSWFAAHDCGTPPARGMMFDQFATMIQAAIHGMGVALLPAFLATGEIDAGRLVAAHGGPISGMGAYYLIWPQSGAQHPPLRAFRAWLEAETAELR</sequence>
<dbReference type="InterPro" id="IPR036388">
    <property type="entry name" value="WH-like_DNA-bd_sf"/>
</dbReference>
<dbReference type="Pfam" id="PF03466">
    <property type="entry name" value="LysR_substrate"/>
    <property type="match status" value="1"/>
</dbReference>
<dbReference type="InterPro" id="IPR036390">
    <property type="entry name" value="WH_DNA-bd_sf"/>
</dbReference>
<dbReference type="PANTHER" id="PTHR30537:SF26">
    <property type="entry name" value="GLYCINE CLEAVAGE SYSTEM TRANSCRIPTIONAL ACTIVATOR"/>
    <property type="match status" value="1"/>
</dbReference>
<dbReference type="GO" id="GO:0003700">
    <property type="term" value="F:DNA-binding transcription factor activity"/>
    <property type="evidence" value="ECO:0007669"/>
    <property type="project" value="InterPro"/>
</dbReference>
<keyword evidence="4" id="KW-0804">Transcription</keyword>
<dbReference type="EMBL" id="VSZS01000060">
    <property type="protein sequence ID" value="TYR33062.1"/>
    <property type="molecule type" value="Genomic_DNA"/>
</dbReference>
<comment type="caution">
    <text evidence="6">The sequence shown here is derived from an EMBL/GenBank/DDBJ whole genome shotgun (WGS) entry which is preliminary data.</text>
</comment>
<dbReference type="PRINTS" id="PR00039">
    <property type="entry name" value="HTHLYSR"/>
</dbReference>
<organism evidence="6 7">
    <name type="scientific">Neoaquamicrobium microcysteis</name>
    <dbReference type="NCBI Taxonomy" id="2682781"/>
    <lineage>
        <taxon>Bacteria</taxon>
        <taxon>Pseudomonadati</taxon>
        <taxon>Pseudomonadota</taxon>
        <taxon>Alphaproteobacteria</taxon>
        <taxon>Hyphomicrobiales</taxon>
        <taxon>Phyllobacteriaceae</taxon>
        <taxon>Neoaquamicrobium</taxon>
    </lineage>
</organism>
<accession>A0A5D4GYE3</accession>
<dbReference type="PANTHER" id="PTHR30537">
    <property type="entry name" value="HTH-TYPE TRANSCRIPTIONAL REGULATOR"/>
    <property type="match status" value="1"/>
</dbReference>
<evidence type="ECO:0000256" key="4">
    <source>
        <dbReference type="ARBA" id="ARBA00023163"/>
    </source>
</evidence>
<dbReference type="SUPFAM" id="SSF46785">
    <property type="entry name" value="Winged helix' DNA-binding domain"/>
    <property type="match status" value="1"/>
</dbReference>
<evidence type="ECO:0000313" key="7">
    <source>
        <dbReference type="Proteomes" id="UP000323258"/>
    </source>
</evidence>
<dbReference type="GO" id="GO:0006351">
    <property type="term" value="P:DNA-templated transcription"/>
    <property type="evidence" value="ECO:0007669"/>
    <property type="project" value="TreeGrafter"/>
</dbReference>
<keyword evidence="3" id="KW-0238">DNA-binding</keyword>
<dbReference type="InterPro" id="IPR058163">
    <property type="entry name" value="LysR-type_TF_proteobact-type"/>
</dbReference>
<evidence type="ECO:0000259" key="5">
    <source>
        <dbReference type="PROSITE" id="PS50931"/>
    </source>
</evidence>
<name>A0A5D4GYE3_9HYPH</name>
<keyword evidence="2" id="KW-0805">Transcription regulation</keyword>
<reference evidence="6 7" key="2">
    <citation type="submission" date="2019-09" db="EMBL/GenBank/DDBJ databases">
        <title>Mesorhizobium sp. MaA-C15 isolated from Microcystis aeruginosa.</title>
        <authorList>
            <person name="Jeong S.E."/>
            <person name="Jin H.M."/>
            <person name="Jeon C.O."/>
        </authorList>
    </citation>
    <scope>NUCLEOTIDE SEQUENCE [LARGE SCALE GENOMIC DNA]</scope>
    <source>
        <strain evidence="6 7">MaA-C15</strain>
    </source>
</reference>
<evidence type="ECO:0000313" key="6">
    <source>
        <dbReference type="EMBL" id="TYR33062.1"/>
    </source>
</evidence>
<comment type="similarity">
    <text evidence="1">Belongs to the LysR transcriptional regulatory family.</text>
</comment>
<proteinExistence type="inferred from homology"/>
<dbReference type="InterPro" id="IPR005119">
    <property type="entry name" value="LysR_subst-bd"/>
</dbReference>
<feature type="domain" description="HTH lysR-type" evidence="5">
    <location>
        <begin position="15"/>
        <end position="72"/>
    </location>
</feature>
<dbReference type="Gene3D" id="1.10.10.10">
    <property type="entry name" value="Winged helix-like DNA-binding domain superfamily/Winged helix DNA-binding domain"/>
    <property type="match status" value="1"/>
</dbReference>
<dbReference type="Pfam" id="PF00126">
    <property type="entry name" value="HTH_1"/>
    <property type="match status" value="1"/>
</dbReference>
<gene>
    <name evidence="6" type="ORF">FY036_08335</name>
</gene>
<dbReference type="GO" id="GO:0043565">
    <property type="term" value="F:sequence-specific DNA binding"/>
    <property type="evidence" value="ECO:0007669"/>
    <property type="project" value="TreeGrafter"/>
</dbReference>